<evidence type="ECO:0000256" key="1">
    <source>
        <dbReference type="SAM" id="MobiDB-lite"/>
    </source>
</evidence>
<dbReference type="InterPro" id="IPR035979">
    <property type="entry name" value="RBD_domain_sf"/>
</dbReference>
<dbReference type="GO" id="GO:0003676">
    <property type="term" value="F:nucleic acid binding"/>
    <property type="evidence" value="ECO:0007669"/>
    <property type="project" value="InterPro"/>
</dbReference>
<evidence type="ECO:0000313" key="3">
    <source>
        <dbReference type="Proteomes" id="UP001153636"/>
    </source>
</evidence>
<dbReference type="AlphaFoldDB" id="A0A9P0G749"/>
<feature type="region of interest" description="Disordered" evidence="1">
    <location>
        <begin position="130"/>
        <end position="172"/>
    </location>
</feature>
<dbReference type="SUPFAM" id="SSF54928">
    <property type="entry name" value="RNA-binding domain, RBD"/>
    <property type="match status" value="1"/>
</dbReference>
<dbReference type="EMBL" id="OV651813">
    <property type="protein sequence ID" value="CAH1099217.1"/>
    <property type="molecule type" value="Genomic_DNA"/>
</dbReference>
<organism evidence="2 3">
    <name type="scientific">Psylliodes chrysocephalus</name>
    <dbReference type="NCBI Taxonomy" id="3402493"/>
    <lineage>
        <taxon>Eukaryota</taxon>
        <taxon>Metazoa</taxon>
        <taxon>Ecdysozoa</taxon>
        <taxon>Arthropoda</taxon>
        <taxon>Hexapoda</taxon>
        <taxon>Insecta</taxon>
        <taxon>Pterygota</taxon>
        <taxon>Neoptera</taxon>
        <taxon>Endopterygota</taxon>
        <taxon>Coleoptera</taxon>
        <taxon>Polyphaga</taxon>
        <taxon>Cucujiformia</taxon>
        <taxon>Chrysomeloidea</taxon>
        <taxon>Chrysomelidae</taxon>
        <taxon>Galerucinae</taxon>
        <taxon>Alticini</taxon>
        <taxon>Psylliodes</taxon>
    </lineage>
</organism>
<name>A0A9P0G749_9CUCU</name>
<feature type="compositionally biased region" description="Low complexity" evidence="1">
    <location>
        <begin position="157"/>
        <end position="172"/>
    </location>
</feature>
<reference evidence="2" key="1">
    <citation type="submission" date="2022-01" db="EMBL/GenBank/DDBJ databases">
        <authorList>
            <person name="King R."/>
        </authorList>
    </citation>
    <scope>NUCLEOTIDE SEQUENCE</scope>
</reference>
<evidence type="ECO:0000313" key="2">
    <source>
        <dbReference type="EMBL" id="CAH1099217.1"/>
    </source>
</evidence>
<proteinExistence type="predicted"/>
<dbReference type="Gene3D" id="3.30.70.330">
    <property type="match status" value="1"/>
</dbReference>
<dbReference type="InterPro" id="IPR012677">
    <property type="entry name" value="Nucleotide-bd_a/b_plait_sf"/>
</dbReference>
<accession>A0A9P0G749</accession>
<keyword evidence="3" id="KW-1185">Reference proteome</keyword>
<feature type="compositionally biased region" description="Acidic residues" evidence="1">
    <location>
        <begin position="146"/>
        <end position="156"/>
    </location>
</feature>
<sequence length="172" mass="19339">MGKNKKKRHATHIPNVTIILDSFTLSRNHGAINKIRKDCEKSVFYHKFLVRKTLSYDKEYIIKSIVDFVHPAPLIPVNFKQYKKTCRFVAKDCLEAMIKILDAKCNIPHPRDPSTPFSLTVMANCHPPGDIEVTGTGEGKSKNTENDMEDNDDDDNVNSISGGSGNNYSENV</sequence>
<dbReference type="Proteomes" id="UP001153636">
    <property type="component" value="Chromosome 1"/>
</dbReference>
<dbReference type="OrthoDB" id="25872at2759"/>
<protein>
    <submittedName>
        <fullName evidence="2">Uncharacterized protein</fullName>
    </submittedName>
</protein>
<gene>
    <name evidence="2" type="ORF">PSYICH_LOCUS1135</name>
</gene>